<dbReference type="Proteomes" id="UP000587211">
    <property type="component" value="Unassembled WGS sequence"/>
</dbReference>
<gene>
    <name evidence="4" type="ORF">BJ975_001003</name>
    <name evidence="3" type="ORF">IDH50_15385</name>
</gene>
<name>A0A8I0KI26_9ACTN</name>
<evidence type="ECO:0000313" key="3">
    <source>
        <dbReference type="EMBL" id="MBD1271626.1"/>
    </source>
</evidence>
<accession>A0A8I0KI26</accession>
<feature type="region of interest" description="Disordered" evidence="2">
    <location>
        <begin position="263"/>
        <end position="291"/>
    </location>
</feature>
<evidence type="ECO:0000313" key="4">
    <source>
        <dbReference type="EMBL" id="NYI37628.1"/>
    </source>
</evidence>
<feature type="region of interest" description="Disordered" evidence="2">
    <location>
        <begin position="118"/>
        <end position="188"/>
    </location>
</feature>
<evidence type="ECO:0000256" key="2">
    <source>
        <dbReference type="SAM" id="MobiDB-lite"/>
    </source>
</evidence>
<proteinExistence type="predicted"/>
<keyword evidence="1" id="KW-0175">Coiled coil</keyword>
<feature type="compositionally biased region" description="Basic and acidic residues" evidence="2">
    <location>
        <begin position="127"/>
        <end position="161"/>
    </location>
</feature>
<comment type="caution">
    <text evidence="3">The sequence shown here is derived from an EMBL/GenBank/DDBJ whole genome shotgun (WGS) entry which is preliminary data.</text>
</comment>
<keyword evidence="4" id="KW-0540">Nuclease</keyword>
<dbReference type="EMBL" id="JACWMT010000003">
    <property type="protein sequence ID" value="MBD1271626.1"/>
    <property type="molecule type" value="Genomic_DNA"/>
</dbReference>
<dbReference type="AlphaFoldDB" id="A0A8I0KI26"/>
<evidence type="ECO:0000313" key="6">
    <source>
        <dbReference type="Proteomes" id="UP000659061"/>
    </source>
</evidence>
<protein>
    <submittedName>
        <fullName evidence="4">DNA repair exonuclease SbcCD ATPase subunit</fullName>
    </submittedName>
</protein>
<feature type="coiled-coil region" evidence="1">
    <location>
        <begin position="347"/>
        <end position="374"/>
    </location>
</feature>
<evidence type="ECO:0000256" key="1">
    <source>
        <dbReference type="SAM" id="Coils"/>
    </source>
</evidence>
<dbReference type="GO" id="GO:0004527">
    <property type="term" value="F:exonuclease activity"/>
    <property type="evidence" value="ECO:0007669"/>
    <property type="project" value="UniProtKB-KW"/>
</dbReference>
<evidence type="ECO:0000313" key="5">
    <source>
        <dbReference type="Proteomes" id="UP000587211"/>
    </source>
</evidence>
<keyword evidence="4" id="KW-0269">Exonuclease</keyword>
<keyword evidence="4" id="KW-0378">Hydrolase</keyword>
<dbReference type="Proteomes" id="UP000659061">
    <property type="component" value="Unassembled WGS sequence"/>
</dbReference>
<feature type="compositionally biased region" description="Basic and acidic residues" evidence="2">
    <location>
        <begin position="169"/>
        <end position="179"/>
    </location>
</feature>
<dbReference type="RefSeq" id="WP_179424118.1">
    <property type="nucleotide sequence ID" value="NZ_JACBZN010000001.1"/>
</dbReference>
<sequence length="386" mass="43857">MAVDLQQVIRFHPDALDVPGDPDRLRHGAEKLQDLVAELTDVGKRLREADAPQETRGPTVRAMSRVAGTLGQVLEADADQLSDLVELIRRQADRMTDALGTLDETRRRWRQARQDLRDQVGDLNEQAAREHREAERERAEHRERERAERRERERAERDRKGGGGGGGGADRDHERREPEPPTEASDLIKMADQQVLNQVEGPLRRLAGLEFTDRHGSVAIMLDGKADQIAERYRQTVQAIFDELVEALRGVNRLDNQLVEQLPRQRQAIAGPVKSGDDQSTPDPTRLSRPDDIASVGEELQDCARALDTAAERLQEIRLAIREGRLTPEDERIGSMNGFERTWKEHLQEVREDLNHARKASADIARELRELDERGAREVRRSFRNG</sequence>
<dbReference type="EMBL" id="JACBZN010000001">
    <property type="protein sequence ID" value="NYI37628.1"/>
    <property type="molecule type" value="Genomic_DNA"/>
</dbReference>
<reference evidence="4 5" key="1">
    <citation type="submission" date="2020-07" db="EMBL/GenBank/DDBJ databases">
        <title>Sequencing the genomes of 1000 actinobacteria strains.</title>
        <authorList>
            <person name="Klenk H.-P."/>
        </authorList>
    </citation>
    <scope>NUCLEOTIDE SEQUENCE [LARGE SCALE GENOMIC DNA]</scope>
    <source>
        <strain evidence="4 5">DSM 19087</strain>
    </source>
</reference>
<organism evidence="3 6">
    <name type="scientific">Aeromicrobium tamlense</name>
    <dbReference type="NCBI Taxonomy" id="375541"/>
    <lineage>
        <taxon>Bacteria</taxon>
        <taxon>Bacillati</taxon>
        <taxon>Actinomycetota</taxon>
        <taxon>Actinomycetes</taxon>
        <taxon>Propionibacteriales</taxon>
        <taxon>Nocardioidaceae</taxon>
        <taxon>Aeromicrobium</taxon>
    </lineage>
</organism>
<keyword evidence="5" id="KW-1185">Reference proteome</keyword>
<reference evidence="3" key="2">
    <citation type="submission" date="2020-09" db="EMBL/GenBank/DDBJ databases">
        <title>Novel species in genus Aeromicrobium.</title>
        <authorList>
            <person name="Zhang G."/>
        </authorList>
    </citation>
    <scope>NUCLEOTIDE SEQUENCE</scope>
    <source>
        <strain evidence="3">SSW1-57</strain>
    </source>
</reference>